<dbReference type="Pfam" id="PF01041">
    <property type="entry name" value="DegT_DnrJ_EryC1"/>
    <property type="match status" value="1"/>
</dbReference>
<keyword evidence="3" id="KW-1185">Reference proteome</keyword>
<keyword evidence="2" id="KW-0032">Aminotransferase</keyword>
<dbReference type="GO" id="GO:0008483">
    <property type="term" value="F:transaminase activity"/>
    <property type="evidence" value="ECO:0007669"/>
    <property type="project" value="UniProtKB-KW"/>
</dbReference>
<reference evidence="2 3" key="1">
    <citation type="journal article" date="2020" name="mSystems">
        <title>Defining Genomic and Predicted Metabolic Features of the Acetobacterium Genus.</title>
        <authorList>
            <person name="Ross D.E."/>
            <person name="Marshall C.W."/>
            <person name="Gulliver D."/>
            <person name="May H.D."/>
            <person name="Norman R.S."/>
        </authorList>
    </citation>
    <scope>NUCLEOTIDE SEQUENCE [LARGE SCALE GENOMIC DNA]</scope>
    <source>
        <strain evidence="2 3">DSM 8238</strain>
    </source>
</reference>
<dbReference type="SUPFAM" id="SSF53383">
    <property type="entry name" value="PLP-dependent transferases"/>
    <property type="match status" value="1"/>
</dbReference>
<accession>A0ABR6WYT9</accession>
<dbReference type="Gene3D" id="3.40.640.10">
    <property type="entry name" value="Type I PLP-dependent aspartate aminotransferase-like (Major domain)"/>
    <property type="match status" value="1"/>
</dbReference>
<dbReference type="PANTHER" id="PTHR30244:SF34">
    <property type="entry name" value="DTDP-4-AMINO-4,6-DIDEOXYGALACTOSE TRANSAMINASE"/>
    <property type="match status" value="1"/>
</dbReference>
<dbReference type="PANTHER" id="PTHR30244">
    <property type="entry name" value="TRANSAMINASE"/>
    <property type="match status" value="1"/>
</dbReference>
<dbReference type="InterPro" id="IPR000653">
    <property type="entry name" value="DegT/StrS_aminotransferase"/>
</dbReference>
<keyword evidence="1" id="KW-0663">Pyridoxal phosphate</keyword>
<dbReference type="CDD" id="cd00616">
    <property type="entry name" value="AHBA_syn"/>
    <property type="match status" value="1"/>
</dbReference>
<dbReference type="Gene3D" id="3.90.1150.10">
    <property type="entry name" value="Aspartate Aminotransferase, domain 1"/>
    <property type="match status" value="1"/>
</dbReference>
<evidence type="ECO:0000313" key="2">
    <source>
        <dbReference type="EMBL" id="MBC3805613.1"/>
    </source>
</evidence>
<gene>
    <name evidence="2" type="ORF">GH808_14480</name>
</gene>
<dbReference type="InterPro" id="IPR015422">
    <property type="entry name" value="PyrdxlP-dep_Trfase_small"/>
</dbReference>
<dbReference type="Proteomes" id="UP000603234">
    <property type="component" value="Unassembled WGS sequence"/>
</dbReference>
<name>A0ABR6WYT9_9FIRM</name>
<proteinExistence type="inferred from homology"/>
<comment type="similarity">
    <text evidence="1">Belongs to the DegT/DnrJ/EryC1 family.</text>
</comment>
<sequence length="387" mass="44142">MAYKLSDNTWDLKELEAINRVIKSDMFTMGKEVEEYEHQFSEKVGTTHAVMSNSGSSANLLAIAALVYSGKLSQGDEVIVPAVSWSTTYFPLCQYNLKLKFIDIDKDTLNIDVTQIEEAISEKTKAIFAVNLLGNPNDYEKIMKICKNRNLILIEDNCEALGGQYADKKLGTFGLLGTYSTFYSHHISTIEGGITVTDDDELYHYLLSIRSHGWTRHLPENSELYIKRDDVFYESFNFIVPGYNLRPLEIEGAIGIEQLKKLDGIIQNRINNASYFIERIKEVENMRAQKELGKSSWFGFAMVLEGENSGRRNETVKMLQQNSIEVRPIVAGNFTRNRAIKFMNYSIHGELKNADDIHENGFFVGNHSKDNRENIDFLIDVLKKVNR</sequence>
<dbReference type="PIRSF" id="PIRSF000390">
    <property type="entry name" value="PLP_StrS"/>
    <property type="match status" value="1"/>
</dbReference>
<comment type="caution">
    <text evidence="2">The sequence shown here is derived from an EMBL/GenBank/DDBJ whole genome shotgun (WGS) entry which is preliminary data.</text>
</comment>
<protein>
    <submittedName>
        <fullName evidence="2">Aminotransferase class V-fold PLP-dependent enzyme</fullName>
    </submittedName>
</protein>
<organism evidence="2 3">
    <name type="scientific">Acetobacterium fimetarium</name>
    <dbReference type="NCBI Taxonomy" id="52691"/>
    <lineage>
        <taxon>Bacteria</taxon>
        <taxon>Bacillati</taxon>
        <taxon>Bacillota</taxon>
        <taxon>Clostridia</taxon>
        <taxon>Eubacteriales</taxon>
        <taxon>Eubacteriaceae</taxon>
        <taxon>Acetobacterium</taxon>
    </lineage>
</organism>
<dbReference type="InterPro" id="IPR015424">
    <property type="entry name" value="PyrdxlP-dep_Trfase"/>
</dbReference>
<evidence type="ECO:0000313" key="3">
    <source>
        <dbReference type="Proteomes" id="UP000603234"/>
    </source>
</evidence>
<dbReference type="EMBL" id="WJBC01000039">
    <property type="protein sequence ID" value="MBC3805613.1"/>
    <property type="molecule type" value="Genomic_DNA"/>
</dbReference>
<keyword evidence="2" id="KW-0808">Transferase</keyword>
<dbReference type="InterPro" id="IPR015421">
    <property type="entry name" value="PyrdxlP-dep_Trfase_major"/>
</dbReference>
<evidence type="ECO:0000256" key="1">
    <source>
        <dbReference type="RuleBase" id="RU004508"/>
    </source>
</evidence>